<evidence type="ECO:0000256" key="1">
    <source>
        <dbReference type="SAM" id="MobiDB-lite"/>
    </source>
</evidence>
<dbReference type="OrthoDB" id="2476750at2"/>
<dbReference type="Gene3D" id="3.10.450.40">
    <property type="match status" value="2"/>
</dbReference>
<proteinExistence type="predicted"/>
<dbReference type="STRING" id="1742358.GCA_001439605_00457"/>
<dbReference type="InterPro" id="IPR025711">
    <property type="entry name" value="PepSY"/>
</dbReference>
<reference evidence="3 4" key="1">
    <citation type="submission" date="2019-03" db="EMBL/GenBank/DDBJ databases">
        <authorList>
            <person name="Jensen L."/>
            <person name="Storgaard J."/>
            <person name="Sulaj E."/>
            <person name="Schramm A."/>
            <person name="Marshall I.P.G."/>
        </authorList>
    </citation>
    <scope>NUCLEOTIDE SEQUENCE [LARGE SCALE GENOMIC DNA]</scope>
    <source>
        <strain evidence="3 4">2017H2G3</strain>
    </source>
</reference>
<feature type="compositionally biased region" description="Acidic residues" evidence="1">
    <location>
        <begin position="98"/>
        <end position="108"/>
    </location>
</feature>
<sequence length="188" mass="21253">MRIKLWLWIGGSVLLLALLFIGFQQWGRVTTSAESLSRNEAKDLVEKRYKGEITNIEQKDDKYVIEMDRNQIIYEIKLNAFNGEVLSFSKIGSKKEEQEQEPFEEGQPDQENQQELGEAGSGTKVILSESAAKEIALKEVDGIVDDIDLETSDDLMYYLVEIETADDREAVVEIHASTGKVLSISFDD</sequence>
<feature type="domain" description="PepSY" evidence="2">
    <location>
        <begin position="127"/>
        <end position="183"/>
    </location>
</feature>
<dbReference type="RefSeq" id="WP_131236488.1">
    <property type="nucleotide sequence ID" value="NZ_SJTH01000006.1"/>
</dbReference>
<gene>
    <name evidence="3" type="ORF">E0Y62_07195</name>
</gene>
<protein>
    <recommendedName>
        <fullName evidence="2">PepSY domain-containing protein</fullName>
    </recommendedName>
</protein>
<dbReference type="EMBL" id="SJTH01000006">
    <property type="protein sequence ID" value="TCJ04997.1"/>
    <property type="molecule type" value="Genomic_DNA"/>
</dbReference>
<evidence type="ECO:0000259" key="2">
    <source>
        <dbReference type="Pfam" id="PF03413"/>
    </source>
</evidence>
<dbReference type="AlphaFoldDB" id="A0A4R1B4I6"/>
<name>A0A4R1B4I6_9BACI</name>
<organism evidence="3 4">
    <name type="scientific">Cytobacillus praedii</name>
    <dbReference type="NCBI Taxonomy" id="1742358"/>
    <lineage>
        <taxon>Bacteria</taxon>
        <taxon>Bacillati</taxon>
        <taxon>Bacillota</taxon>
        <taxon>Bacilli</taxon>
        <taxon>Bacillales</taxon>
        <taxon>Bacillaceae</taxon>
        <taxon>Cytobacillus</taxon>
    </lineage>
</organism>
<evidence type="ECO:0000313" key="4">
    <source>
        <dbReference type="Proteomes" id="UP000293846"/>
    </source>
</evidence>
<feature type="region of interest" description="Disordered" evidence="1">
    <location>
        <begin position="96"/>
        <end position="119"/>
    </location>
</feature>
<evidence type="ECO:0000313" key="3">
    <source>
        <dbReference type="EMBL" id="TCJ04997.1"/>
    </source>
</evidence>
<dbReference type="Proteomes" id="UP000293846">
    <property type="component" value="Unassembled WGS sequence"/>
</dbReference>
<keyword evidence="4" id="KW-1185">Reference proteome</keyword>
<feature type="domain" description="PepSY" evidence="2">
    <location>
        <begin position="36"/>
        <end position="87"/>
    </location>
</feature>
<accession>A0A4R1B4I6</accession>
<dbReference type="Pfam" id="PF03413">
    <property type="entry name" value="PepSY"/>
    <property type="match status" value="2"/>
</dbReference>
<comment type="caution">
    <text evidence="3">The sequence shown here is derived from an EMBL/GenBank/DDBJ whole genome shotgun (WGS) entry which is preliminary data.</text>
</comment>